<dbReference type="Pfam" id="PF06923">
    <property type="entry name" value="GutM"/>
    <property type="match status" value="1"/>
</dbReference>
<keyword evidence="1" id="KW-0812">Transmembrane</keyword>
<organism evidence="2 3">
    <name type="scientific">Enterococcus entomosocium</name>
    <dbReference type="NCBI Taxonomy" id="3034352"/>
    <lineage>
        <taxon>Bacteria</taxon>
        <taxon>Bacillati</taxon>
        <taxon>Bacillota</taxon>
        <taxon>Bacilli</taxon>
        <taxon>Lactobacillales</taxon>
        <taxon>Enterococcaceae</taxon>
        <taxon>Enterococcus</taxon>
    </lineage>
</organism>
<keyword evidence="1" id="KW-0472">Membrane</keyword>
<evidence type="ECO:0000256" key="1">
    <source>
        <dbReference type="SAM" id="Phobius"/>
    </source>
</evidence>
<dbReference type="RefSeq" id="WP_194188211.1">
    <property type="nucleotide sequence ID" value="NZ_JBDKDV010000013.1"/>
</dbReference>
<name>A0ABV3MAX4_9ENTE</name>
<dbReference type="EMBL" id="JBFDTB010000006">
    <property type="protein sequence ID" value="MEW3465559.1"/>
    <property type="molecule type" value="Genomic_DNA"/>
</dbReference>
<keyword evidence="1" id="KW-1133">Transmembrane helix</keyword>
<dbReference type="Proteomes" id="UP001554047">
    <property type="component" value="Unassembled WGS sequence"/>
</dbReference>
<sequence length="130" mass="15014">MEEYKELVLLLAGCWFIQIFLSYLQHKNYGKEINELKKRNTGFLGVGISKAKFNLGRGIVLLVVTDEQDCIVTYKEMAGITIFARFKEHQEFIGKKTTETMPLLANKRRKAAFEQAIQLIQSEKNRLEVV</sequence>
<keyword evidence="3" id="KW-1185">Reference proteome</keyword>
<evidence type="ECO:0000313" key="2">
    <source>
        <dbReference type="EMBL" id="MEW3465559.1"/>
    </source>
</evidence>
<protein>
    <submittedName>
        <fullName evidence="2">Transcriptional regulator GutM</fullName>
    </submittedName>
</protein>
<feature type="transmembrane region" description="Helical" evidence="1">
    <location>
        <begin position="7"/>
        <end position="24"/>
    </location>
</feature>
<reference evidence="2 3" key="1">
    <citation type="submission" date="2024-05" db="EMBL/GenBank/DDBJ databases">
        <title>Human gut microbiome strain richness.</title>
        <authorList>
            <person name="Chen-Liaw A."/>
        </authorList>
    </citation>
    <scope>NUCLEOTIDE SEQUENCE [LARGE SCALE GENOMIC DNA]</scope>
    <source>
        <strain evidence="2 3">J1100102st1_G3_J1100102_180507</strain>
    </source>
</reference>
<accession>A0ABV3MAX4</accession>
<dbReference type="InterPro" id="IPR009693">
    <property type="entry name" value="Glucitol_operon_activator"/>
</dbReference>
<comment type="caution">
    <text evidence="2">The sequence shown here is derived from an EMBL/GenBank/DDBJ whole genome shotgun (WGS) entry which is preliminary data.</text>
</comment>
<gene>
    <name evidence="2" type="ORF">AB1I55_05465</name>
</gene>
<proteinExistence type="predicted"/>
<evidence type="ECO:0000313" key="3">
    <source>
        <dbReference type="Proteomes" id="UP001554047"/>
    </source>
</evidence>